<accession>A0AAE9MJP2</accession>
<keyword evidence="1" id="KW-0732">Signal</keyword>
<evidence type="ECO:0000313" key="4">
    <source>
        <dbReference type="Proteomes" id="UP001056890"/>
    </source>
</evidence>
<keyword evidence="3" id="KW-0645">Protease</keyword>
<name>A0AAE9MJP2_9GAMM</name>
<dbReference type="GO" id="GO:0006508">
    <property type="term" value="P:proteolysis"/>
    <property type="evidence" value="ECO:0007669"/>
    <property type="project" value="UniProtKB-KW"/>
</dbReference>
<evidence type="ECO:0000256" key="1">
    <source>
        <dbReference type="SAM" id="SignalP"/>
    </source>
</evidence>
<dbReference type="RefSeq" id="WP_252995917.1">
    <property type="nucleotide sequence ID" value="NZ_CP099717.1"/>
</dbReference>
<dbReference type="Gene3D" id="2.40.70.10">
    <property type="entry name" value="Acid Proteases"/>
    <property type="match status" value="1"/>
</dbReference>
<dbReference type="PANTHER" id="PTHR38037">
    <property type="entry name" value="ZN_PROTEASE DOMAIN-CONTAINING PROTEIN"/>
    <property type="match status" value="1"/>
</dbReference>
<dbReference type="SUPFAM" id="SSF50630">
    <property type="entry name" value="Acid proteases"/>
    <property type="match status" value="1"/>
</dbReference>
<dbReference type="AlphaFoldDB" id="A0AAE9MJP2"/>
<feature type="signal peptide" evidence="1">
    <location>
        <begin position="1"/>
        <end position="18"/>
    </location>
</feature>
<feature type="chain" id="PRO_5041986090" evidence="1">
    <location>
        <begin position="19"/>
        <end position="167"/>
    </location>
</feature>
<gene>
    <name evidence="3" type="ORF">NHF51_06395</name>
</gene>
<dbReference type="InterPro" id="IPR008503">
    <property type="entry name" value="Asp_endopeptidase"/>
</dbReference>
<evidence type="ECO:0000313" key="3">
    <source>
        <dbReference type="EMBL" id="USV58771.1"/>
    </source>
</evidence>
<dbReference type="Pfam" id="PF05618">
    <property type="entry name" value="Zn_protease"/>
    <property type="match status" value="1"/>
</dbReference>
<keyword evidence="3" id="KW-0378">Hydrolase</keyword>
<evidence type="ECO:0000259" key="2">
    <source>
        <dbReference type="Pfam" id="PF05618"/>
    </source>
</evidence>
<organism evidence="3 4">
    <name type="scientific">Aeromonas encheleia</name>
    <dbReference type="NCBI Taxonomy" id="73010"/>
    <lineage>
        <taxon>Bacteria</taxon>
        <taxon>Pseudomonadati</taxon>
        <taxon>Pseudomonadota</taxon>
        <taxon>Gammaproteobacteria</taxon>
        <taxon>Aeromonadales</taxon>
        <taxon>Aeromonadaceae</taxon>
        <taxon>Aeromonas</taxon>
    </lineage>
</organism>
<dbReference type="InterPro" id="IPR021109">
    <property type="entry name" value="Peptidase_aspartic_dom_sf"/>
</dbReference>
<sequence>MSTFILSALLLMAASVSAADNTQVIYGWVEHGIILPNSIPLEMKFDTGAKSSSVDANGIELYEKDNTQWVRFNIDIEGTDSDKPRSVQYDLPVIRKVKISGAGGEVHRVVVLMDICIDGHSLKKEEFTLANRSNKQYPVLIGRSTLQHLGALVDSSKKFIRSGKCST</sequence>
<keyword evidence="4" id="KW-1185">Reference proteome</keyword>
<dbReference type="EMBL" id="CP099717">
    <property type="protein sequence ID" value="USV58771.1"/>
    <property type="molecule type" value="Genomic_DNA"/>
</dbReference>
<dbReference type="Proteomes" id="UP001056890">
    <property type="component" value="Chromosome"/>
</dbReference>
<dbReference type="PANTHER" id="PTHR38037:SF2">
    <property type="entry name" value="ATP-DEPENDENT ZINC PROTEASE DOMAIN-CONTAINING PROTEIN-RELATED"/>
    <property type="match status" value="1"/>
</dbReference>
<proteinExistence type="predicted"/>
<protein>
    <submittedName>
        <fullName evidence="3">ATP-dependent zinc protease</fullName>
    </submittedName>
</protein>
<dbReference type="GO" id="GO:0008233">
    <property type="term" value="F:peptidase activity"/>
    <property type="evidence" value="ECO:0007669"/>
    <property type="project" value="UniProtKB-KW"/>
</dbReference>
<feature type="domain" description="Retropepsin-like aspartic endopeptidase" evidence="2">
    <location>
        <begin position="25"/>
        <end position="162"/>
    </location>
</feature>
<reference evidence="3" key="1">
    <citation type="submission" date="2022-06" db="EMBL/GenBank/DDBJ databases">
        <title>Complete Genome of Aeromonas sp. Strain SOD01 Isolated from an Urban Freshwater Stream.</title>
        <authorList>
            <person name="Williams L.E."/>
            <person name="Brysgel T."/>
            <person name="Capestro E.M."/>
            <person name="Foltz G.V."/>
            <person name="Gardner A.E."/>
            <person name="Ingrassia J."/>
            <person name="Peterson E."/>
            <person name="Arruda J."/>
            <person name="Flaherty I."/>
            <person name="Hunt M."/>
            <person name="Pappas G."/>
            <person name="Ramsaran S."/>
            <person name="Rocha M."/>
        </authorList>
    </citation>
    <scope>NUCLEOTIDE SEQUENCE</scope>
    <source>
        <strain evidence="3">SOD01</strain>
    </source>
</reference>